<evidence type="ECO:0000313" key="3">
    <source>
        <dbReference type="Proteomes" id="UP000316598"/>
    </source>
</evidence>
<gene>
    <name evidence="2" type="ORF">Pla22_13430</name>
</gene>
<protein>
    <submittedName>
        <fullName evidence="2">Uncharacterized protein</fullName>
    </submittedName>
</protein>
<comment type="caution">
    <text evidence="2">The sequence shown here is derived from an EMBL/GenBank/DDBJ whole genome shotgun (WGS) entry which is preliminary data.</text>
</comment>
<reference evidence="2 3" key="1">
    <citation type="submission" date="2019-02" db="EMBL/GenBank/DDBJ databases">
        <title>Deep-cultivation of Planctomycetes and their phenomic and genomic characterization uncovers novel biology.</title>
        <authorList>
            <person name="Wiegand S."/>
            <person name="Jogler M."/>
            <person name="Boedeker C."/>
            <person name="Pinto D."/>
            <person name="Vollmers J."/>
            <person name="Rivas-Marin E."/>
            <person name="Kohn T."/>
            <person name="Peeters S.H."/>
            <person name="Heuer A."/>
            <person name="Rast P."/>
            <person name="Oberbeckmann S."/>
            <person name="Bunk B."/>
            <person name="Jeske O."/>
            <person name="Meyerdierks A."/>
            <person name="Storesund J.E."/>
            <person name="Kallscheuer N."/>
            <person name="Luecker S."/>
            <person name="Lage O.M."/>
            <person name="Pohl T."/>
            <person name="Merkel B.J."/>
            <person name="Hornburger P."/>
            <person name="Mueller R.-W."/>
            <person name="Bruemmer F."/>
            <person name="Labrenz M."/>
            <person name="Spormann A.M."/>
            <person name="Op Den Camp H."/>
            <person name="Overmann J."/>
            <person name="Amann R."/>
            <person name="Jetten M.S.M."/>
            <person name="Mascher T."/>
            <person name="Medema M.H."/>
            <person name="Devos D.P."/>
            <person name="Kaster A.-K."/>
            <person name="Ovreas L."/>
            <person name="Rohde M."/>
            <person name="Galperin M.Y."/>
            <person name="Jogler C."/>
        </authorList>
    </citation>
    <scope>NUCLEOTIDE SEQUENCE [LARGE SCALE GENOMIC DNA]</scope>
    <source>
        <strain evidence="2 3">Pla22</strain>
    </source>
</reference>
<feature type="compositionally biased region" description="Basic and acidic residues" evidence="1">
    <location>
        <begin position="1"/>
        <end position="15"/>
    </location>
</feature>
<accession>A0A5C5WUA8</accession>
<evidence type="ECO:0000313" key="2">
    <source>
        <dbReference type="EMBL" id="TWT53711.1"/>
    </source>
</evidence>
<dbReference type="EMBL" id="SJPI01000001">
    <property type="protein sequence ID" value="TWT53711.1"/>
    <property type="molecule type" value="Genomic_DNA"/>
</dbReference>
<name>A0A5C5WUA8_9BACT</name>
<dbReference type="RefSeq" id="WP_242631835.1">
    <property type="nucleotide sequence ID" value="NZ_SJPI01000001.1"/>
</dbReference>
<keyword evidence="3" id="KW-1185">Reference proteome</keyword>
<proteinExistence type="predicted"/>
<dbReference type="AlphaFoldDB" id="A0A5C5WUA8"/>
<organism evidence="2 3">
    <name type="scientific">Rubripirellula amarantea</name>
    <dbReference type="NCBI Taxonomy" id="2527999"/>
    <lineage>
        <taxon>Bacteria</taxon>
        <taxon>Pseudomonadati</taxon>
        <taxon>Planctomycetota</taxon>
        <taxon>Planctomycetia</taxon>
        <taxon>Pirellulales</taxon>
        <taxon>Pirellulaceae</taxon>
        <taxon>Rubripirellula</taxon>
    </lineage>
</organism>
<sequence>MNESEEHPSDSEDQNKAPAEPVVTSSKPGEVTNDVDKGKIAQFVTTIRNAEEQVGQHIIAALQHDDTVAVITTVAIGPDGQQRVISAALSPQRMKQVQEILTQAEEERVDEEPCVGFHCLVKPKNT</sequence>
<dbReference type="Proteomes" id="UP000316598">
    <property type="component" value="Unassembled WGS sequence"/>
</dbReference>
<feature type="region of interest" description="Disordered" evidence="1">
    <location>
        <begin position="1"/>
        <end position="34"/>
    </location>
</feature>
<evidence type="ECO:0000256" key="1">
    <source>
        <dbReference type="SAM" id="MobiDB-lite"/>
    </source>
</evidence>